<feature type="compositionally biased region" description="Polar residues" evidence="1">
    <location>
        <begin position="14"/>
        <end position="26"/>
    </location>
</feature>
<organism evidence="2 3">
    <name type="scientific">Solanum pinnatisectum</name>
    <name type="common">tansyleaf nightshade</name>
    <dbReference type="NCBI Taxonomy" id="50273"/>
    <lineage>
        <taxon>Eukaryota</taxon>
        <taxon>Viridiplantae</taxon>
        <taxon>Streptophyta</taxon>
        <taxon>Embryophyta</taxon>
        <taxon>Tracheophyta</taxon>
        <taxon>Spermatophyta</taxon>
        <taxon>Magnoliopsida</taxon>
        <taxon>eudicotyledons</taxon>
        <taxon>Gunneridae</taxon>
        <taxon>Pentapetalae</taxon>
        <taxon>asterids</taxon>
        <taxon>lamiids</taxon>
        <taxon>Solanales</taxon>
        <taxon>Solanaceae</taxon>
        <taxon>Solanoideae</taxon>
        <taxon>Solaneae</taxon>
        <taxon>Solanum</taxon>
    </lineage>
</organism>
<proteinExistence type="predicted"/>
<evidence type="ECO:0000313" key="2">
    <source>
        <dbReference type="EMBL" id="KAK4709725.1"/>
    </source>
</evidence>
<feature type="region of interest" description="Disordered" evidence="1">
    <location>
        <begin position="1"/>
        <end position="27"/>
    </location>
</feature>
<evidence type="ECO:0008006" key="4">
    <source>
        <dbReference type="Google" id="ProtNLM"/>
    </source>
</evidence>
<reference evidence="2 3" key="1">
    <citation type="submission" date="2023-10" db="EMBL/GenBank/DDBJ databases">
        <title>Genome-Wide Identification Analysis in wild type Solanum Pinnatisectum Reveals Some Genes Defensing Phytophthora Infestans.</title>
        <authorList>
            <person name="Sun C."/>
        </authorList>
    </citation>
    <scope>NUCLEOTIDE SEQUENCE [LARGE SCALE GENOMIC DNA]</scope>
    <source>
        <strain evidence="2">LQN</strain>
        <tissue evidence="2">Leaf</tissue>
    </source>
</reference>
<protein>
    <recommendedName>
        <fullName evidence="4">Reverse transcriptase domain-containing protein</fullName>
    </recommendedName>
</protein>
<evidence type="ECO:0000313" key="3">
    <source>
        <dbReference type="Proteomes" id="UP001311915"/>
    </source>
</evidence>
<keyword evidence="3" id="KW-1185">Reference proteome</keyword>
<comment type="caution">
    <text evidence="2">The sequence shown here is derived from an EMBL/GenBank/DDBJ whole genome shotgun (WGS) entry which is preliminary data.</text>
</comment>
<dbReference type="Proteomes" id="UP001311915">
    <property type="component" value="Unassembled WGS sequence"/>
</dbReference>
<sequence>MTHKDENESDNDEVQNQRMSQETVSTEEVRILRQQMAEMYEAWMSGQAPPSSICDYLNTNMSPPVQVSISDPIYPPRFGPYANAFNVAKTSTVRPLSIPMASNPLFVPTMPTNSVPQPIMEPKSNNDPPPKAQYDRDYTYEVTFKISGSYPHTHQYSSPVEAEKTVKNEEHEEMTRKMKSLEQTPKFEKYDGYGDPIAHLKRYCNQLRGAKSEEELLMAYFGESLMGIASE</sequence>
<gene>
    <name evidence="2" type="ORF">R3W88_004238</name>
</gene>
<evidence type="ECO:0000256" key="1">
    <source>
        <dbReference type="SAM" id="MobiDB-lite"/>
    </source>
</evidence>
<dbReference type="EMBL" id="JAWPEI010000011">
    <property type="protein sequence ID" value="KAK4709725.1"/>
    <property type="molecule type" value="Genomic_DNA"/>
</dbReference>
<accession>A0AAV9KAM5</accession>
<dbReference type="AlphaFoldDB" id="A0AAV9KAM5"/>
<name>A0AAV9KAM5_9SOLN</name>